<dbReference type="EMBL" id="LN853415">
    <property type="protein sequence ID" value="CRY95890.1"/>
    <property type="molecule type" value="Genomic_DNA"/>
</dbReference>
<dbReference type="AlphaFoldDB" id="A0A0H5Q3B7"/>
<reference evidence="1" key="2">
    <citation type="submission" date="2015-07" db="EMBL/GenBank/DDBJ databases">
        <title>Plasmids, circular viruses and viroids from rat gut.</title>
        <authorList>
            <person name="Jorgensen T.J."/>
            <person name="Hansen M.A."/>
            <person name="Xu Z."/>
            <person name="Tabak M.A."/>
            <person name="Sorensen S.J."/>
            <person name="Hansen L.H."/>
        </authorList>
    </citation>
    <scope>NUCLEOTIDE SEQUENCE</scope>
    <source>
        <strain evidence="1">RGFK0807</strain>
    </source>
</reference>
<organism evidence="1">
    <name type="scientific">uncultured prokaryote</name>
    <dbReference type="NCBI Taxonomy" id="198431"/>
    <lineage>
        <taxon>unclassified sequences</taxon>
        <taxon>environmental samples</taxon>
    </lineage>
</organism>
<reference evidence="1" key="1">
    <citation type="submission" date="2015-06" db="EMBL/GenBank/DDBJ databases">
        <authorList>
            <person name="Joergensen T."/>
        </authorList>
    </citation>
    <scope>NUCLEOTIDE SEQUENCE</scope>
    <source>
        <strain evidence="1">RGFK0807</strain>
    </source>
</reference>
<accession>A0A0H5Q3B7</accession>
<proteinExistence type="predicted"/>
<sequence>MRLTRNCARPARSCSIRWLDFLRRFGPVGRPFDGQPQPPVCADIAHCPPGHEDRTAGGCSFGGVGGSAPYDSPSQRPVFRCRCIAGASIVSSPTLSRVPAKPLFFSAHNEQHRCRSASAAPREPAAVAEVLRPPLPRSGPVSPDLCLTGETETLQTAPFSDRKFFLHFVVADSNQTVVANDHEGISGGQASYAYRAARIW</sequence>
<protein>
    <submittedName>
        <fullName evidence="1">Uncharacterized protein</fullName>
    </submittedName>
</protein>
<evidence type="ECO:0000313" key="1">
    <source>
        <dbReference type="EMBL" id="CRY95890.1"/>
    </source>
</evidence>
<name>A0A0H5Q3B7_9ZZZZ</name>